<dbReference type="EMBL" id="JAVHUL010000008">
    <property type="protein sequence ID" value="MDQ7916815.1"/>
    <property type="molecule type" value="Genomic_DNA"/>
</dbReference>
<proteinExistence type="predicted"/>
<dbReference type="RefSeq" id="WP_308863475.1">
    <property type="nucleotide sequence ID" value="NZ_JAVHUL010000008.1"/>
</dbReference>
<dbReference type="PROSITE" id="PS51257">
    <property type="entry name" value="PROKAR_LIPOPROTEIN"/>
    <property type="match status" value="1"/>
</dbReference>
<name>A0ABU0ZZC7_9FLAO</name>
<evidence type="ECO:0000313" key="3">
    <source>
        <dbReference type="Proteomes" id="UP001230915"/>
    </source>
</evidence>
<accession>A0ABU0ZZC7</accession>
<dbReference type="InterPro" id="IPR045444">
    <property type="entry name" value="DUF6503"/>
</dbReference>
<sequence length="273" mass="31554">MKKIILLLCISIFTLACQEEKKETPNKKSVETTKKEPKKESTPEVKFAKSIERSHQISNFKKQEMVQFNLDLSFGEEKMKAKITMLTNSSKIKVEKSDGSILIYDGEKVSLFPKENNYEKARFDMFTWAYFFSLPFKLTDPGTQWEELQERKIDDISYDTAKLTFAEKTGDAPDDWYIVYADQNTKLLKAAAYIVTLGEDFATAEENPHAIVYNNYFSVKQVAFAKEWTFYNWSEEKGVYGEPIGNGTVSNVNFTKRNKDFFTAPTRSIEIKK</sequence>
<organism evidence="2 3">
    <name type="scientific">Mesonia profundi</name>
    <dbReference type="NCBI Taxonomy" id="3070998"/>
    <lineage>
        <taxon>Bacteria</taxon>
        <taxon>Pseudomonadati</taxon>
        <taxon>Bacteroidota</taxon>
        <taxon>Flavobacteriia</taxon>
        <taxon>Flavobacteriales</taxon>
        <taxon>Flavobacteriaceae</taxon>
        <taxon>Mesonia</taxon>
    </lineage>
</organism>
<protein>
    <submittedName>
        <fullName evidence="2">DUF6503 family protein</fullName>
    </submittedName>
</protein>
<keyword evidence="3" id="KW-1185">Reference proteome</keyword>
<dbReference type="Pfam" id="PF20113">
    <property type="entry name" value="DUF6503"/>
    <property type="match status" value="1"/>
</dbReference>
<gene>
    <name evidence="2" type="ORF">RBU60_04455</name>
</gene>
<evidence type="ECO:0000313" key="2">
    <source>
        <dbReference type="EMBL" id="MDQ7916815.1"/>
    </source>
</evidence>
<dbReference type="Proteomes" id="UP001230915">
    <property type="component" value="Unassembled WGS sequence"/>
</dbReference>
<reference evidence="2 3" key="1">
    <citation type="submission" date="2023-08" db="EMBL/GenBank/DDBJ databases">
        <title>Mesonia sp. MT50, isolated from deep-sea sediment of the Mariana Trench.</title>
        <authorList>
            <person name="Fu H."/>
        </authorList>
    </citation>
    <scope>NUCLEOTIDE SEQUENCE [LARGE SCALE GENOMIC DNA]</scope>
    <source>
        <strain evidence="2 3">MT50</strain>
    </source>
</reference>
<comment type="caution">
    <text evidence="2">The sequence shown here is derived from an EMBL/GenBank/DDBJ whole genome shotgun (WGS) entry which is preliminary data.</text>
</comment>
<feature type="region of interest" description="Disordered" evidence="1">
    <location>
        <begin position="24"/>
        <end position="45"/>
    </location>
</feature>
<evidence type="ECO:0000256" key="1">
    <source>
        <dbReference type="SAM" id="MobiDB-lite"/>
    </source>
</evidence>